<protein>
    <recommendedName>
        <fullName evidence="4">DUF304 domain-containing protein</fullName>
    </recommendedName>
</protein>
<reference evidence="2 3" key="1">
    <citation type="submission" date="2023-07" db="EMBL/GenBank/DDBJ databases">
        <title>Sorghum-associated microbial communities from plants grown in Nebraska, USA.</title>
        <authorList>
            <person name="Schachtman D."/>
        </authorList>
    </citation>
    <scope>NUCLEOTIDE SEQUENCE [LARGE SCALE GENOMIC DNA]</scope>
    <source>
        <strain evidence="2 3">DS1314</strain>
    </source>
</reference>
<sequence length="174" mass="20563">MLLKTWKKRVSRSIFMDAIKFSRSVVLLRAVGTLIIMTFGIIIILDIKNMPFGWFRLIFYAFMFVSSIWYVFPAFYKLTLFLFSSTTLISFDQYGVTTRDGRSLPWSDIKRIEVVEDTINNIAQPVPRLYRFTLLDRSHVDMSTYHLLTNQQFTDGVKELRTAWSQNKHRKIEN</sequence>
<feature type="transmembrane region" description="Helical" evidence="1">
    <location>
        <begin position="21"/>
        <end position="45"/>
    </location>
</feature>
<feature type="transmembrane region" description="Helical" evidence="1">
    <location>
        <begin position="57"/>
        <end position="76"/>
    </location>
</feature>
<keyword evidence="1" id="KW-1133">Transmembrane helix</keyword>
<keyword evidence="1" id="KW-0472">Membrane</keyword>
<evidence type="ECO:0000313" key="2">
    <source>
        <dbReference type="EMBL" id="MDQ0171700.1"/>
    </source>
</evidence>
<evidence type="ECO:0000256" key="1">
    <source>
        <dbReference type="SAM" id="Phobius"/>
    </source>
</evidence>
<comment type="caution">
    <text evidence="2">The sequence shown here is derived from an EMBL/GenBank/DDBJ whole genome shotgun (WGS) entry which is preliminary data.</text>
</comment>
<keyword evidence="1" id="KW-0812">Transmembrane</keyword>
<evidence type="ECO:0000313" key="3">
    <source>
        <dbReference type="Proteomes" id="UP001233836"/>
    </source>
</evidence>
<evidence type="ECO:0008006" key="4">
    <source>
        <dbReference type="Google" id="ProtNLM"/>
    </source>
</evidence>
<keyword evidence="3" id="KW-1185">Reference proteome</keyword>
<gene>
    <name evidence="2" type="ORF">J2T19_003162</name>
</gene>
<dbReference type="Proteomes" id="UP001233836">
    <property type="component" value="Unassembled WGS sequence"/>
</dbReference>
<accession>A0ABT9WEK3</accession>
<proteinExistence type="predicted"/>
<dbReference type="EMBL" id="JAUSTI010000008">
    <property type="protein sequence ID" value="MDQ0171700.1"/>
    <property type="molecule type" value="Genomic_DNA"/>
</dbReference>
<name>A0ABT9WEK3_9BACL</name>
<organism evidence="2 3">
    <name type="scientific">Paenibacillus tundrae</name>
    <dbReference type="NCBI Taxonomy" id="528187"/>
    <lineage>
        <taxon>Bacteria</taxon>
        <taxon>Bacillati</taxon>
        <taxon>Bacillota</taxon>
        <taxon>Bacilli</taxon>
        <taxon>Bacillales</taxon>
        <taxon>Paenibacillaceae</taxon>
        <taxon>Paenibacillus</taxon>
    </lineage>
</organism>